<reference evidence="1" key="1">
    <citation type="journal article" date="2014" name="Front. Microbiol.">
        <title>High frequency of phylogenetically diverse reductive dehalogenase-homologous genes in deep subseafloor sedimentary metagenomes.</title>
        <authorList>
            <person name="Kawai M."/>
            <person name="Futagami T."/>
            <person name="Toyoda A."/>
            <person name="Takaki Y."/>
            <person name="Nishi S."/>
            <person name="Hori S."/>
            <person name="Arai W."/>
            <person name="Tsubouchi T."/>
            <person name="Morono Y."/>
            <person name="Uchiyama I."/>
            <person name="Ito T."/>
            <person name="Fujiyama A."/>
            <person name="Inagaki F."/>
            <person name="Takami H."/>
        </authorList>
    </citation>
    <scope>NUCLEOTIDE SEQUENCE</scope>
    <source>
        <strain evidence="1">Expedition CK06-06</strain>
    </source>
</reference>
<dbReference type="EMBL" id="BARS01041959">
    <property type="protein sequence ID" value="GAG37879.1"/>
    <property type="molecule type" value="Genomic_DNA"/>
</dbReference>
<organism evidence="1">
    <name type="scientific">marine sediment metagenome</name>
    <dbReference type="NCBI Taxonomy" id="412755"/>
    <lineage>
        <taxon>unclassified sequences</taxon>
        <taxon>metagenomes</taxon>
        <taxon>ecological metagenomes</taxon>
    </lineage>
</organism>
<proteinExistence type="predicted"/>
<sequence length="103" mass="12235">MLWRKLAAKEVYKDYPQDIKDKIRELMGKKKLEMVFGVDNIKPALEADIIVVVPLGEIIFKIIREKHKPILFFTHKDSWIRDLTLFKQIKQLAPLLNKAYERN</sequence>
<gene>
    <name evidence="1" type="ORF">S01H1_63723</name>
</gene>
<dbReference type="AlphaFoldDB" id="X0X3S7"/>
<name>X0X3S7_9ZZZZ</name>
<evidence type="ECO:0000313" key="1">
    <source>
        <dbReference type="EMBL" id="GAG37879.1"/>
    </source>
</evidence>
<accession>X0X3S7</accession>
<protein>
    <submittedName>
        <fullName evidence="1">Uncharacterized protein</fullName>
    </submittedName>
</protein>
<comment type="caution">
    <text evidence="1">The sequence shown here is derived from an EMBL/GenBank/DDBJ whole genome shotgun (WGS) entry which is preliminary data.</text>
</comment>